<evidence type="ECO:0000256" key="7">
    <source>
        <dbReference type="SAM" id="MobiDB-lite"/>
    </source>
</evidence>
<keyword evidence="4" id="KW-0249">Electron transport</keyword>
<gene>
    <name evidence="9" type="ORF">K4G66_01050</name>
</gene>
<evidence type="ECO:0000259" key="8">
    <source>
        <dbReference type="PROSITE" id="PS51373"/>
    </source>
</evidence>
<sequence length="119" mass="12912">MLEQYGSRRVFISQSVRSGISLLLGGMMLSGCGTEKPTQEKNEAAASADPCSDLSEVPEGEIQKRKNLGYVEESPIVDNQCGNCNLYLPPVGDNKCSGCMLFQGPVKPEAYCTYWAPKV</sequence>
<evidence type="ECO:0000256" key="4">
    <source>
        <dbReference type="ARBA" id="ARBA00022982"/>
    </source>
</evidence>
<keyword evidence="5" id="KW-0408">Iron</keyword>
<feature type="region of interest" description="Disordered" evidence="7">
    <location>
        <begin position="34"/>
        <end position="56"/>
    </location>
</feature>
<name>A0AA49GP24_9BACT</name>
<keyword evidence="6" id="KW-0411">Iron-sulfur</keyword>
<reference evidence="9" key="2">
    <citation type="journal article" date="2024" name="Antonie Van Leeuwenhoek">
        <title>Roseihalotalea indica gen. nov., sp. nov., a halophilic Bacteroidetes from mesopelagic Southwest Indian Ocean with higher carbohydrate metabolic potential.</title>
        <authorList>
            <person name="Chen B."/>
            <person name="Zhang M."/>
            <person name="Lin D."/>
            <person name="Ye J."/>
            <person name="Tang K."/>
        </authorList>
    </citation>
    <scope>NUCLEOTIDE SEQUENCE</scope>
    <source>
        <strain evidence="9">TK19036</strain>
    </source>
</reference>
<proteinExistence type="predicted"/>
<keyword evidence="2" id="KW-0004">4Fe-4S</keyword>
<dbReference type="GO" id="GO:0019646">
    <property type="term" value="P:aerobic electron transport chain"/>
    <property type="evidence" value="ECO:0007669"/>
    <property type="project" value="InterPro"/>
</dbReference>
<evidence type="ECO:0000256" key="6">
    <source>
        <dbReference type="ARBA" id="ARBA00023014"/>
    </source>
</evidence>
<organism evidence="9">
    <name type="scientific">Roseihalotalea indica</name>
    <dbReference type="NCBI Taxonomy" id="2867963"/>
    <lineage>
        <taxon>Bacteria</taxon>
        <taxon>Pseudomonadati</taxon>
        <taxon>Bacteroidota</taxon>
        <taxon>Cytophagia</taxon>
        <taxon>Cytophagales</taxon>
        <taxon>Catalimonadaceae</taxon>
        <taxon>Roseihalotalea</taxon>
    </lineage>
</organism>
<dbReference type="EMBL" id="CP120682">
    <property type="protein sequence ID" value="WKN37294.1"/>
    <property type="molecule type" value="Genomic_DNA"/>
</dbReference>
<dbReference type="Gene3D" id="4.10.490.10">
    <property type="entry name" value="High potential iron-sulphur protein"/>
    <property type="match status" value="1"/>
</dbReference>
<evidence type="ECO:0000256" key="5">
    <source>
        <dbReference type="ARBA" id="ARBA00023004"/>
    </source>
</evidence>
<dbReference type="GO" id="GO:0046872">
    <property type="term" value="F:metal ion binding"/>
    <property type="evidence" value="ECO:0007669"/>
    <property type="project" value="UniProtKB-KW"/>
</dbReference>
<dbReference type="InterPro" id="IPR036369">
    <property type="entry name" value="HIPIP_sf"/>
</dbReference>
<keyword evidence="3" id="KW-0479">Metal-binding</keyword>
<feature type="domain" description="High potential iron-sulfur proteins family profile" evidence="8">
    <location>
        <begin position="51"/>
        <end position="119"/>
    </location>
</feature>
<evidence type="ECO:0000256" key="1">
    <source>
        <dbReference type="ARBA" id="ARBA00022448"/>
    </source>
</evidence>
<protein>
    <submittedName>
        <fullName evidence="9">High-potential iron-sulfur protein</fullName>
    </submittedName>
</protein>
<keyword evidence="1" id="KW-0813">Transport</keyword>
<reference evidence="9" key="1">
    <citation type="journal article" date="2023" name="Comput. Struct. Biotechnol. J.">
        <title>Discovery of a novel marine Bacteroidetes with a rich repertoire of carbohydrate-active enzymes.</title>
        <authorList>
            <person name="Chen B."/>
            <person name="Liu G."/>
            <person name="Chen Q."/>
            <person name="Wang H."/>
            <person name="Liu L."/>
            <person name="Tang K."/>
        </authorList>
    </citation>
    <scope>NUCLEOTIDE SEQUENCE</scope>
    <source>
        <strain evidence="9">TK19036</strain>
    </source>
</reference>
<dbReference type="GO" id="GO:0051539">
    <property type="term" value="F:4 iron, 4 sulfur cluster binding"/>
    <property type="evidence" value="ECO:0007669"/>
    <property type="project" value="UniProtKB-KW"/>
</dbReference>
<dbReference type="GO" id="GO:0009055">
    <property type="term" value="F:electron transfer activity"/>
    <property type="evidence" value="ECO:0007669"/>
    <property type="project" value="InterPro"/>
</dbReference>
<dbReference type="InterPro" id="IPR000170">
    <property type="entry name" value="High_potential_FeS_prot"/>
</dbReference>
<evidence type="ECO:0000256" key="3">
    <source>
        <dbReference type="ARBA" id="ARBA00022723"/>
    </source>
</evidence>
<dbReference type="SUPFAM" id="SSF57652">
    <property type="entry name" value="HIPIP (high potential iron protein)"/>
    <property type="match status" value="1"/>
</dbReference>
<evidence type="ECO:0000256" key="2">
    <source>
        <dbReference type="ARBA" id="ARBA00022485"/>
    </source>
</evidence>
<evidence type="ECO:0000313" key="9">
    <source>
        <dbReference type="EMBL" id="WKN37294.1"/>
    </source>
</evidence>
<accession>A0AA49GP24</accession>
<dbReference type="AlphaFoldDB" id="A0AA49GP24"/>
<dbReference type="PROSITE" id="PS51373">
    <property type="entry name" value="HIPIP"/>
    <property type="match status" value="1"/>
</dbReference>